<accession>A0A3M6TMU2</accession>
<gene>
    <name evidence="1" type="ORF">pdam_00011852</name>
</gene>
<organism evidence="1 2">
    <name type="scientific">Pocillopora damicornis</name>
    <name type="common">Cauliflower coral</name>
    <name type="synonym">Millepora damicornis</name>
    <dbReference type="NCBI Taxonomy" id="46731"/>
    <lineage>
        <taxon>Eukaryota</taxon>
        <taxon>Metazoa</taxon>
        <taxon>Cnidaria</taxon>
        <taxon>Anthozoa</taxon>
        <taxon>Hexacorallia</taxon>
        <taxon>Scleractinia</taxon>
        <taxon>Astrocoeniina</taxon>
        <taxon>Pocilloporidae</taxon>
        <taxon>Pocillopora</taxon>
    </lineage>
</organism>
<dbReference type="Proteomes" id="UP000275408">
    <property type="component" value="Unassembled WGS sequence"/>
</dbReference>
<evidence type="ECO:0000313" key="2">
    <source>
        <dbReference type="Proteomes" id="UP000275408"/>
    </source>
</evidence>
<proteinExistence type="predicted"/>
<dbReference type="AlphaFoldDB" id="A0A3M6TMU2"/>
<comment type="caution">
    <text evidence="1">The sequence shown here is derived from an EMBL/GenBank/DDBJ whole genome shotgun (WGS) entry which is preliminary data.</text>
</comment>
<reference evidence="1 2" key="1">
    <citation type="journal article" date="2018" name="Sci. Rep.">
        <title>Comparative analysis of the Pocillopora damicornis genome highlights role of immune system in coral evolution.</title>
        <authorList>
            <person name="Cunning R."/>
            <person name="Bay R.A."/>
            <person name="Gillette P."/>
            <person name="Baker A.C."/>
            <person name="Traylor-Knowles N."/>
        </authorList>
    </citation>
    <scope>NUCLEOTIDE SEQUENCE [LARGE SCALE GENOMIC DNA]</scope>
    <source>
        <strain evidence="1">RSMAS</strain>
        <tissue evidence="1">Whole animal</tissue>
    </source>
</reference>
<name>A0A3M6TMU2_POCDA</name>
<evidence type="ECO:0000313" key="1">
    <source>
        <dbReference type="EMBL" id="RMX42690.1"/>
    </source>
</evidence>
<dbReference type="EMBL" id="RCHS01003313">
    <property type="protein sequence ID" value="RMX42690.1"/>
    <property type="molecule type" value="Genomic_DNA"/>
</dbReference>
<protein>
    <submittedName>
        <fullName evidence="1">Uncharacterized protein</fullName>
    </submittedName>
</protein>
<sequence length="157" mass="16551">MMDLEEFKAGTDTLGTVVADSVDNIGDEDPNDRTVLSGEFFKDNDGFVGRTSVDCRGKKVAIVGDEVIDGSITGFNKVDDNKDGVVTGAAVVGNGDEEKDPSVINVSDNVADTPGDFITELSNGDEGLDDAAKDSDPEVEEELIIMVNKLGVVAVFF</sequence>
<keyword evidence="2" id="KW-1185">Reference proteome</keyword>